<protein>
    <submittedName>
        <fullName evidence="2">Uncharacterized protein</fullName>
    </submittedName>
</protein>
<dbReference type="OMA" id="VCSDQCM"/>
<dbReference type="EMBL" id="CM000130">
    <property type="protein sequence ID" value="EEC78928.1"/>
    <property type="molecule type" value="Genomic_DNA"/>
</dbReference>
<accession>B8AWA9</accession>
<gene>
    <name evidence="2" type="ORF">OsI_19349</name>
</gene>
<proteinExistence type="predicted"/>
<dbReference type="HOGENOM" id="CLU_881066_0_0_1"/>
<reference evidence="2 3" key="1">
    <citation type="journal article" date="2005" name="PLoS Biol.">
        <title>The genomes of Oryza sativa: a history of duplications.</title>
        <authorList>
            <person name="Yu J."/>
            <person name="Wang J."/>
            <person name="Lin W."/>
            <person name="Li S."/>
            <person name="Li H."/>
            <person name="Zhou J."/>
            <person name="Ni P."/>
            <person name="Dong W."/>
            <person name="Hu S."/>
            <person name="Zeng C."/>
            <person name="Zhang J."/>
            <person name="Zhang Y."/>
            <person name="Li R."/>
            <person name="Xu Z."/>
            <person name="Li S."/>
            <person name="Li X."/>
            <person name="Zheng H."/>
            <person name="Cong L."/>
            <person name="Lin L."/>
            <person name="Yin J."/>
            <person name="Geng J."/>
            <person name="Li G."/>
            <person name="Shi J."/>
            <person name="Liu J."/>
            <person name="Lv H."/>
            <person name="Li J."/>
            <person name="Wang J."/>
            <person name="Deng Y."/>
            <person name="Ran L."/>
            <person name="Shi X."/>
            <person name="Wang X."/>
            <person name="Wu Q."/>
            <person name="Li C."/>
            <person name="Ren X."/>
            <person name="Wang J."/>
            <person name="Wang X."/>
            <person name="Li D."/>
            <person name="Liu D."/>
            <person name="Zhang X."/>
            <person name="Ji Z."/>
            <person name="Zhao W."/>
            <person name="Sun Y."/>
            <person name="Zhang Z."/>
            <person name="Bao J."/>
            <person name="Han Y."/>
            <person name="Dong L."/>
            <person name="Ji J."/>
            <person name="Chen P."/>
            <person name="Wu S."/>
            <person name="Liu J."/>
            <person name="Xiao Y."/>
            <person name="Bu D."/>
            <person name="Tan J."/>
            <person name="Yang L."/>
            <person name="Ye C."/>
            <person name="Zhang J."/>
            <person name="Xu J."/>
            <person name="Zhou Y."/>
            <person name="Yu Y."/>
            <person name="Zhang B."/>
            <person name="Zhuang S."/>
            <person name="Wei H."/>
            <person name="Liu B."/>
            <person name="Lei M."/>
            <person name="Yu H."/>
            <person name="Li Y."/>
            <person name="Xu H."/>
            <person name="Wei S."/>
            <person name="He X."/>
            <person name="Fang L."/>
            <person name="Zhang Z."/>
            <person name="Zhang Y."/>
            <person name="Huang X."/>
            <person name="Su Z."/>
            <person name="Tong W."/>
            <person name="Li J."/>
            <person name="Tong Z."/>
            <person name="Li S."/>
            <person name="Ye J."/>
            <person name="Wang L."/>
            <person name="Fang L."/>
            <person name="Lei T."/>
            <person name="Chen C."/>
            <person name="Chen H."/>
            <person name="Xu Z."/>
            <person name="Li H."/>
            <person name="Huang H."/>
            <person name="Zhang F."/>
            <person name="Xu H."/>
            <person name="Li N."/>
            <person name="Zhao C."/>
            <person name="Li S."/>
            <person name="Dong L."/>
            <person name="Huang Y."/>
            <person name="Li L."/>
            <person name="Xi Y."/>
            <person name="Qi Q."/>
            <person name="Li W."/>
            <person name="Zhang B."/>
            <person name="Hu W."/>
            <person name="Zhang Y."/>
            <person name="Tian X."/>
            <person name="Jiao Y."/>
            <person name="Liang X."/>
            <person name="Jin J."/>
            <person name="Gao L."/>
            <person name="Zheng W."/>
            <person name="Hao B."/>
            <person name="Liu S."/>
            <person name="Wang W."/>
            <person name="Yuan L."/>
            <person name="Cao M."/>
            <person name="McDermott J."/>
            <person name="Samudrala R."/>
            <person name="Wang J."/>
            <person name="Wong G.K."/>
            <person name="Yang H."/>
        </authorList>
    </citation>
    <scope>NUCLEOTIDE SEQUENCE [LARGE SCALE GENOMIC DNA]</scope>
    <source>
        <strain evidence="3">cv. 93-11</strain>
    </source>
</reference>
<name>B8AWA9_ORYSI</name>
<feature type="region of interest" description="Disordered" evidence="1">
    <location>
        <begin position="256"/>
        <end position="316"/>
    </location>
</feature>
<feature type="compositionally biased region" description="Basic residues" evidence="1">
    <location>
        <begin position="256"/>
        <end position="271"/>
    </location>
</feature>
<organism evidence="2 3">
    <name type="scientific">Oryza sativa subsp. indica</name>
    <name type="common">Rice</name>
    <dbReference type="NCBI Taxonomy" id="39946"/>
    <lineage>
        <taxon>Eukaryota</taxon>
        <taxon>Viridiplantae</taxon>
        <taxon>Streptophyta</taxon>
        <taxon>Embryophyta</taxon>
        <taxon>Tracheophyta</taxon>
        <taxon>Spermatophyta</taxon>
        <taxon>Magnoliopsida</taxon>
        <taxon>Liliopsida</taxon>
        <taxon>Poales</taxon>
        <taxon>Poaceae</taxon>
        <taxon>BOP clade</taxon>
        <taxon>Oryzoideae</taxon>
        <taxon>Oryzeae</taxon>
        <taxon>Oryzinae</taxon>
        <taxon>Oryza</taxon>
        <taxon>Oryza sativa</taxon>
    </lineage>
</organism>
<sequence length="316" mass="35025">MDPGTTYLLKIRLQGHHSRENFTYKTEEVVDSDRTNFKDFIDDIREKYPWGVNEFITVNYYDSVNKNYPQVCSDQCMPEMFVKNATTKEISMLIQVHSNNEPVVALPLADWPTPEKIASGTVHNAADIHEVPSTPSLAVPSQATISQPSSSTQLVDKYLANPFKQNEHVGVDDEGIYSDDEIVVVTADGEHERTDVPKVLQLCHTHQPKAAKVGKKGHTITSSDSIRSRSVTGSNQPEPLSVLMPLPALAPDKCKAKAKPKTKTKAKVATKKNKEDSTDATPLAQIKRKKVVPVTPDSPAMGTRSKKKKSLDFNLY</sequence>
<feature type="region of interest" description="Disordered" evidence="1">
    <location>
        <begin position="208"/>
        <end position="242"/>
    </location>
</feature>
<feature type="compositionally biased region" description="Low complexity" evidence="1">
    <location>
        <begin position="219"/>
        <end position="230"/>
    </location>
</feature>
<dbReference type="Gramene" id="BGIOSGA018355-TA">
    <property type="protein sequence ID" value="BGIOSGA018355-PA"/>
    <property type="gene ID" value="BGIOSGA018355"/>
</dbReference>
<keyword evidence="3" id="KW-1185">Reference proteome</keyword>
<dbReference type="Proteomes" id="UP000007015">
    <property type="component" value="Chromosome 5"/>
</dbReference>
<evidence type="ECO:0000313" key="2">
    <source>
        <dbReference type="EMBL" id="EEC78928.1"/>
    </source>
</evidence>
<dbReference type="AlphaFoldDB" id="B8AWA9"/>
<evidence type="ECO:0000256" key="1">
    <source>
        <dbReference type="SAM" id="MobiDB-lite"/>
    </source>
</evidence>
<feature type="compositionally biased region" description="Basic residues" evidence="1">
    <location>
        <begin position="208"/>
        <end position="218"/>
    </location>
</feature>
<evidence type="ECO:0000313" key="3">
    <source>
        <dbReference type="Proteomes" id="UP000007015"/>
    </source>
</evidence>